<evidence type="ECO:0000313" key="2">
    <source>
        <dbReference type="EMBL" id="OQD63391.1"/>
    </source>
</evidence>
<dbReference type="AlphaFoldDB" id="A0A1V6NFB9"/>
<accession>A0A1V6NFB9</accession>
<proteinExistence type="predicted"/>
<organism evidence="2 3">
    <name type="scientific">Penicillium polonicum</name>
    <dbReference type="NCBI Taxonomy" id="60169"/>
    <lineage>
        <taxon>Eukaryota</taxon>
        <taxon>Fungi</taxon>
        <taxon>Dikarya</taxon>
        <taxon>Ascomycota</taxon>
        <taxon>Pezizomycotina</taxon>
        <taxon>Eurotiomycetes</taxon>
        <taxon>Eurotiomycetidae</taxon>
        <taxon>Eurotiales</taxon>
        <taxon>Aspergillaceae</taxon>
        <taxon>Penicillium</taxon>
    </lineage>
</organism>
<sequence>MSSYTKALVGLAFSGLRASVQYQQIGRQLELLLAGLSLKKGLEGPKKKEKKPNRVAFFFLRRTFSRSPFATESRPTMSTTPANIFIGVWQNHNDETWPTWTLTLKQRDGGILSAALVLFVGFTATQSWNIVKLILHQVLLRSRRDGLDQQLQAMLRNSSTHAEAAWFSIRIPLGWRRQRGLTHGLARSSPILIVSFVLIASWAAAQILLSRIWTAAGDEFLINSEMCRWVNTTDIYSMPNLQTFSIYYKQRIESASLYVDLCYEAASGQTMQNAFCQGLPRAALNWTMSDAPCPFADPSLCISTNSTPVMLDTGYLSSSVHFGIHTKQEDSILYRRVANCSPVTTAYQVSPERGVIDNYYGPNGTPDPSDGKPVGLTFTYVDRDRTIEDVMLADYNLVPVSSSLWQHNATFTDRQDVQPSLMFITNPILYTEPNYDPIFGTGVSINTTGFGMLYNGSNTISVLGCLEQYEICNPAGPGDPVCMLYKPSSHVDYDPSAIVKPLRFSEKQLATFIRLDAIQIGTNLASAATGSLFLASRTLFRGLQWAALPSTQWRLELSRWFSEGLALMQQGVVDSTTMPENNGLYFPEISGTAASCKHQIVRNVTGLQNFNMLTIVIVLVVGSIISVLGLTIDTIVGYVQRRFPGASEGWVHWTLDGVFQLQRLAYRGAGVRSWHDEDTYIPIVDGRVLPGVDPQTMAFAECGSEEELRLMHGQDAKKTVEENRP</sequence>
<gene>
    <name evidence="2" type="ORF">PENPOL_c009G06458</name>
</gene>
<dbReference type="OrthoDB" id="3540210at2759"/>
<feature type="transmembrane region" description="Helical" evidence="1">
    <location>
        <begin position="111"/>
        <end position="135"/>
    </location>
</feature>
<reference evidence="3" key="1">
    <citation type="journal article" date="2017" name="Nat. Microbiol.">
        <title>Global analysis of biosynthetic gene clusters reveals vast potential of secondary metabolite production in Penicillium species.</title>
        <authorList>
            <person name="Nielsen J.C."/>
            <person name="Grijseels S."/>
            <person name="Prigent S."/>
            <person name="Ji B."/>
            <person name="Dainat J."/>
            <person name="Nielsen K.F."/>
            <person name="Frisvad J.C."/>
            <person name="Workman M."/>
            <person name="Nielsen J."/>
        </authorList>
    </citation>
    <scope>NUCLEOTIDE SEQUENCE [LARGE SCALE GENOMIC DNA]</scope>
    <source>
        <strain evidence="3">IBT 4502</strain>
    </source>
</reference>
<keyword evidence="3" id="KW-1185">Reference proteome</keyword>
<protein>
    <submittedName>
        <fullName evidence="2">Uncharacterized protein</fullName>
    </submittedName>
</protein>
<name>A0A1V6NFB9_PENPO</name>
<keyword evidence="1" id="KW-0472">Membrane</keyword>
<keyword evidence="1" id="KW-0812">Transmembrane</keyword>
<feature type="transmembrane region" description="Helical" evidence="1">
    <location>
        <begin position="610"/>
        <end position="632"/>
    </location>
</feature>
<evidence type="ECO:0000313" key="3">
    <source>
        <dbReference type="Proteomes" id="UP000191408"/>
    </source>
</evidence>
<comment type="caution">
    <text evidence="2">The sequence shown here is derived from an EMBL/GenBank/DDBJ whole genome shotgun (WGS) entry which is preliminary data.</text>
</comment>
<evidence type="ECO:0000256" key="1">
    <source>
        <dbReference type="SAM" id="Phobius"/>
    </source>
</evidence>
<keyword evidence="1" id="KW-1133">Transmembrane helix</keyword>
<dbReference type="Proteomes" id="UP000191408">
    <property type="component" value="Unassembled WGS sequence"/>
</dbReference>
<dbReference type="EMBL" id="MDYM01000009">
    <property type="protein sequence ID" value="OQD63391.1"/>
    <property type="molecule type" value="Genomic_DNA"/>
</dbReference>